<accession>A0A6I2NNR3</accession>
<dbReference type="CDD" id="cd17266">
    <property type="entry name" value="RMtype1_S_Sau1132ORF3780P-TRD2-CR2_like"/>
    <property type="match status" value="1"/>
</dbReference>
<keyword evidence="2" id="KW-0680">Restriction system</keyword>
<dbReference type="Gene3D" id="3.90.220.20">
    <property type="entry name" value="DNA methylase specificity domains"/>
    <property type="match status" value="1"/>
</dbReference>
<dbReference type="InterPro" id="IPR044946">
    <property type="entry name" value="Restrct_endonuc_typeI_TRD_sf"/>
</dbReference>
<evidence type="ECO:0000256" key="3">
    <source>
        <dbReference type="ARBA" id="ARBA00023125"/>
    </source>
</evidence>
<dbReference type="InterPro" id="IPR000055">
    <property type="entry name" value="Restrct_endonuc_typeI_TRD"/>
</dbReference>
<dbReference type="Proteomes" id="UP000432516">
    <property type="component" value="Unassembled WGS sequence"/>
</dbReference>
<evidence type="ECO:0000313" key="5">
    <source>
        <dbReference type="EMBL" id="MRZ54391.1"/>
    </source>
</evidence>
<feature type="domain" description="Type I restriction modification DNA specificity" evidence="4">
    <location>
        <begin position="25"/>
        <end position="183"/>
    </location>
</feature>
<dbReference type="EMBL" id="WKNE01000003">
    <property type="protein sequence ID" value="MRZ54391.1"/>
    <property type="molecule type" value="Genomic_DNA"/>
</dbReference>
<dbReference type="GO" id="GO:0009307">
    <property type="term" value="P:DNA restriction-modification system"/>
    <property type="evidence" value="ECO:0007669"/>
    <property type="project" value="UniProtKB-KW"/>
</dbReference>
<comment type="similarity">
    <text evidence="1">Belongs to the type-I restriction system S methylase family.</text>
</comment>
<reference evidence="5 6" key="1">
    <citation type="journal article" date="2019" name="Nat. Med.">
        <title>A library of human gut bacterial isolates paired with longitudinal multiomics data enables mechanistic microbiome research.</title>
        <authorList>
            <person name="Poyet M."/>
            <person name="Groussin M."/>
            <person name="Gibbons S.M."/>
            <person name="Avila-Pacheco J."/>
            <person name="Jiang X."/>
            <person name="Kearney S.M."/>
            <person name="Perrotta A.R."/>
            <person name="Berdy B."/>
            <person name="Zhao S."/>
            <person name="Lieberman T.D."/>
            <person name="Swanson P.K."/>
            <person name="Smith M."/>
            <person name="Roesemann S."/>
            <person name="Alexander J.E."/>
            <person name="Rich S.A."/>
            <person name="Livny J."/>
            <person name="Vlamakis H."/>
            <person name="Clish C."/>
            <person name="Bullock K."/>
            <person name="Deik A."/>
            <person name="Scott J."/>
            <person name="Pierce K.A."/>
            <person name="Xavier R.J."/>
            <person name="Alm E.J."/>
        </authorList>
    </citation>
    <scope>NUCLEOTIDE SEQUENCE [LARGE SCALE GENOMIC DNA]</scope>
    <source>
        <strain evidence="5 6">BIOML-A2</strain>
    </source>
</reference>
<sequence length="198" mass="22313">MQQLFPAEGKTTPAFRFPEFQNKGEWEESTLGDICDMQAGKFVSASEICDVKKDTMYPCYGGNGLRGYTHSFTHFGIYPLIGRQGAQCGNITYAEGKFHATEHAVVVTLKKDIDIRWLYYQLIKLDLNQYATGQAQPGLSVDVIKKVTIRIPKNKNEQQLIACSLFSVDELISTETAKLDQLKAHKKGLMQQLFPKLQ</sequence>
<protein>
    <recommendedName>
        <fullName evidence="4">Type I restriction modification DNA specificity domain-containing protein</fullName>
    </recommendedName>
</protein>
<dbReference type="Pfam" id="PF01420">
    <property type="entry name" value="Methylase_S"/>
    <property type="match status" value="1"/>
</dbReference>
<evidence type="ECO:0000259" key="4">
    <source>
        <dbReference type="Pfam" id="PF01420"/>
    </source>
</evidence>
<dbReference type="PANTHER" id="PTHR30408:SF12">
    <property type="entry name" value="TYPE I RESTRICTION ENZYME MJAVIII SPECIFICITY SUBUNIT"/>
    <property type="match status" value="1"/>
</dbReference>
<dbReference type="GO" id="GO:0003677">
    <property type="term" value="F:DNA binding"/>
    <property type="evidence" value="ECO:0007669"/>
    <property type="project" value="UniProtKB-KW"/>
</dbReference>
<dbReference type="Gene3D" id="1.10.287.1120">
    <property type="entry name" value="Bipartite methylase S protein"/>
    <property type="match status" value="1"/>
</dbReference>
<dbReference type="AlphaFoldDB" id="A0A6I2NNR3"/>
<gene>
    <name evidence="5" type="ORF">GKD68_06445</name>
</gene>
<dbReference type="PANTHER" id="PTHR30408">
    <property type="entry name" value="TYPE-1 RESTRICTION ENZYME ECOKI SPECIFICITY PROTEIN"/>
    <property type="match status" value="1"/>
</dbReference>
<organism evidence="5 6">
    <name type="scientific">Parabacteroides distasonis</name>
    <dbReference type="NCBI Taxonomy" id="823"/>
    <lineage>
        <taxon>Bacteria</taxon>
        <taxon>Pseudomonadati</taxon>
        <taxon>Bacteroidota</taxon>
        <taxon>Bacteroidia</taxon>
        <taxon>Bacteroidales</taxon>
        <taxon>Tannerellaceae</taxon>
        <taxon>Parabacteroides</taxon>
    </lineage>
</organism>
<comment type="caution">
    <text evidence="5">The sequence shown here is derived from an EMBL/GenBank/DDBJ whole genome shotgun (WGS) entry which is preliminary data.</text>
</comment>
<evidence type="ECO:0000256" key="2">
    <source>
        <dbReference type="ARBA" id="ARBA00022747"/>
    </source>
</evidence>
<dbReference type="SUPFAM" id="SSF116734">
    <property type="entry name" value="DNA methylase specificity domain"/>
    <property type="match status" value="1"/>
</dbReference>
<name>A0A6I2NNR3_PARDI</name>
<evidence type="ECO:0000313" key="6">
    <source>
        <dbReference type="Proteomes" id="UP000432516"/>
    </source>
</evidence>
<evidence type="ECO:0000256" key="1">
    <source>
        <dbReference type="ARBA" id="ARBA00010923"/>
    </source>
</evidence>
<keyword evidence="3" id="KW-0238">DNA-binding</keyword>
<dbReference type="InterPro" id="IPR052021">
    <property type="entry name" value="Type-I_RS_S_subunit"/>
</dbReference>
<proteinExistence type="inferred from homology"/>